<evidence type="ECO:0000256" key="1">
    <source>
        <dbReference type="SAM" id="Phobius"/>
    </source>
</evidence>
<evidence type="ECO:0000313" key="3">
    <source>
        <dbReference type="EMBL" id="MFI6505128.1"/>
    </source>
</evidence>
<dbReference type="RefSeq" id="WP_397091160.1">
    <property type="nucleotide sequence ID" value="NZ_JBITGY010000017.1"/>
</dbReference>
<accession>A0ABW7ZCF5</accession>
<reference evidence="3 4" key="1">
    <citation type="submission" date="2024-10" db="EMBL/GenBank/DDBJ databases">
        <title>The Natural Products Discovery Center: Release of the First 8490 Sequenced Strains for Exploring Actinobacteria Biosynthetic Diversity.</title>
        <authorList>
            <person name="Kalkreuter E."/>
            <person name="Kautsar S.A."/>
            <person name="Yang D."/>
            <person name="Bader C.D."/>
            <person name="Teijaro C.N."/>
            <person name="Fluegel L."/>
            <person name="Davis C.M."/>
            <person name="Simpson J.R."/>
            <person name="Lauterbach L."/>
            <person name="Steele A.D."/>
            <person name="Gui C."/>
            <person name="Meng S."/>
            <person name="Li G."/>
            <person name="Viehrig K."/>
            <person name="Ye F."/>
            <person name="Su P."/>
            <person name="Kiefer A.F."/>
            <person name="Nichols A."/>
            <person name="Cepeda A.J."/>
            <person name="Yan W."/>
            <person name="Fan B."/>
            <person name="Jiang Y."/>
            <person name="Adhikari A."/>
            <person name="Zheng C.-J."/>
            <person name="Schuster L."/>
            <person name="Cowan T.M."/>
            <person name="Smanski M.J."/>
            <person name="Chevrette M.G."/>
            <person name="De Carvalho L.P.S."/>
            <person name="Shen B."/>
        </authorList>
    </citation>
    <scope>NUCLEOTIDE SEQUENCE [LARGE SCALE GENOMIC DNA]</scope>
    <source>
        <strain evidence="3 4">NPDC050545</strain>
    </source>
</reference>
<dbReference type="InterPro" id="IPR000326">
    <property type="entry name" value="PAP2/HPO"/>
</dbReference>
<keyword evidence="1" id="KW-0812">Transmembrane</keyword>
<keyword evidence="4" id="KW-1185">Reference proteome</keyword>
<name>A0ABW7ZCF5_9ACTN</name>
<organism evidence="3 4">
    <name type="scientific">Nonomuraea typhae</name>
    <dbReference type="NCBI Taxonomy" id="2603600"/>
    <lineage>
        <taxon>Bacteria</taxon>
        <taxon>Bacillati</taxon>
        <taxon>Actinomycetota</taxon>
        <taxon>Actinomycetes</taxon>
        <taxon>Streptosporangiales</taxon>
        <taxon>Streptosporangiaceae</taxon>
        <taxon>Nonomuraea</taxon>
    </lineage>
</organism>
<dbReference type="SMART" id="SM00014">
    <property type="entry name" value="acidPPc"/>
    <property type="match status" value="1"/>
</dbReference>
<dbReference type="InterPro" id="IPR036938">
    <property type="entry name" value="PAP2/HPO_sf"/>
</dbReference>
<protein>
    <submittedName>
        <fullName evidence="3">Phosphatase PAP2 family protein</fullName>
    </submittedName>
</protein>
<dbReference type="EMBL" id="JBITGY010000017">
    <property type="protein sequence ID" value="MFI6505128.1"/>
    <property type="molecule type" value="Genomic_DNA"/>
</dbReference>
<feature type="transmembrane region" description="Helical" evidence="1">
    <location>
        <begin position="152"/>
        <end position="173"/>
    </location>
</feature>
<dbReference type="PANTHER" id="PTHR14969">
    <property type="entry name" value="SPHINGOSINE-1-PHOSPHATE PHOSPHOHYDROLASE"/>
    <property type="match status" value="1"/>
</dbReference>
<dbReference type="Gene3D" id="1.20.144.10">
    <property type="entry name" value="Phosphatidic acid phosphatase type 2/haloperoxidase"/>
    <property type="match status" value="1"/>
</dbReference>
<feature type="domain" description="Phosphatidic acid phosphatase type 2/haloperoxidase" evidence="2">
    <location>
        <begin position="78"/>
        <end position="194"/>
    </location>
</feature>
<feature type="transmembrane region" description="Helical" evidence="1">
    <location>
        <begin position="59"/>
        <end position="74"/>
    </location>
</feature>
<dbReference type="Proteomes" id="UP001612741">
    <property type="component" value="Unassembled WGS sequence"/>
</dbReference>
<feature type="transmembrane region" description="Helical" evidence="1">
    <location>
        <begin position="179"/>
        <end position="198"/>
    </location>
</feature>
<evidence type="ECO:0000259" key="2">
    <source>
        <dbReference type="SMART" id="SM00014"/>
    </source>
</evidence>
<gene>
    <name evidence="3" type="ORF">ACIBG2_47650</name>
</gene>
<evidence type="ECO:0000313" key="4">
    <source>
        <dbReference type="Proteomes" id="UP001612741"/>
    </source>
</evidence>
<dbReference type="Pfam" id="PF01569">
    <property type="entry name" value="PAP2"/>
    <property type="match status" value="1"/>
</dbReference>
<feature type="transmembrane region" description="Helical" evidence="1">
    <location>
        <begin position="81"/>
        <end position="101"/>
    </location>
</feature>
<keyword evidence="1" id="KW-1133">Transmembrane helix</keyword>
<feature type="transmembrane region" description="Helical" evidence="1">
    <location>
        <begin position="121"/>
        <end position="140"/>
    </location>
</feature>
<keyword evidence="1" id="KW-0472">Membrane</keyword>
<dbReference type="SUPFAM" id="SSF48317">
    <property type="entry name" value="Acid phosphatase/Vanadium-dependent haloperoxidase"/>
    <property type="match status" value="1"/>
</dbReference>
<dbReference type="PANTHER" id="PTHR14969:SF13">
    <property type="entry name" value="AT30094P"/>
    <property type="match status" value="1"/>
</dbReference>
<proteinExistence type="predicted"/>
<sequence>MVVLVAGVLFAVVAVLVETCLPLLMALDWSVMSGMYTFGVANPELTAITQVWTDVLGPWPWRLAVGAVAAYLVWRGAVRQAAWALTAITAGGVLGWLVKIVTARPRPELPDPLSPALPDAAFPSGHAVAATIGAAIFVMLLRPRLSGPARALAWGIAAILAVSVAYTRVALAVHWLSDAVGGVLLGVLVLGVTTAAFARKPAPAPVS</sequence>
<comment type="caution">
    <text evidence="3">The sequence shown here is derived from an EMBL/GenBank/DDBJ whole genome shotgun (WGS) entry which is preliminary data.</text>
</comment>